<comment type="caution">
    <text evidence="15">The sequence shown here is derived from an EMBL/GenBank/DDBJ whole genome shotgun (WGS) entry which is preliminary data.</text>
</comment>
<dbReference type="EMBL" id="VWOX01000003">
    <property type="protein sequence ID" value="KAA5545351.1"/>
    <property type="molecule type" value="Genomic_DNA"/>
</dbReference>
<dbReference type="Gene3D" id="1.20.120.1910">
    <property type="entry name" value="Cysteine-tRNA ligase, C-terminal anti-codon recognition domain"/>
    <property type="match status" value="1"/>
</dbReference>
<dbReference type="GO" id="GO:0004817">
    <property type="term" value="F:cysteine-tRNA ligase activity"/>
    <property type="evidence" value="ECO:0007669"/>
    <property type="project" value="UniProtKB-UniRule"/>
</dbReference>
<accession>A0A5M6DCS3</accession>
<dbReference type="RefSeq" id="WP_150075621.1">
    <property type="nucleotide sequence ID" value="NZ_VWOX01000003.1"/>
</dbReference>
<dbReference type="InterPro" id="IPR032678">
    <property type="entry name" value="tRNA-synt_1_cat_dom"/>
</dbReference>
<dbReference type="Pfam" id="PF09190">
    <property type="entry name" value="DALR_2"/>
    <property type="match status" value="1"/>
</dbReference>
<comment type="cofactor">
    <cofactor evidence="12">
        <name>Zn(2+)</name>
        <dbReference type="ChEBI" id="CHEBI:29105"/>
    </cofactor>
    <text evidence="12">Binds 1 zinc ion per subunit.</text>
</comment>
<gene>
    <name evidence="12" type="primary">cysS</name>
    <name evidence="15" type="ORF">FYK55_06775</name>
</gene>
<feature type="binding site" evidence="12">
    <location>
        <position position="46"/>
    </location>
    <ligand>
        <name>Zn(2+)</name>
        <dbReference type="ChEBI" id="CHEBI:29105"/>
    </ligand>
</feature>
<feature type="compositionally biased region" description="Basic and acidic residues" evidence="13">
    <location>
        <begin position="281"/>
        <end position="293"/>
    </location>
</feature>
<keyword evidence="6 12" id="KW-0479">Metal-binding</keyword>
<evidence type="ECO:0000256" key="12">
    <source>
        <dbReference type="HAMAP-Rule" id="MF_00041"/>
    </source>
</evidence>
<keyword evidence="10 12" id="KW-0648">Protein biosynthesis</keyword>
<dbReference type="SUPFAM" id="SSF52374">
    <property type="entry name" value="Nucleotidylyl transferase"/>
    <property type="match status" value="1"/>
</dbReference>
<comment type="caution">
    <text evidence="12">Lacks conserved residue(s) required for the propagation of feature annotation.</text>
</comment>
<evidence type="ECO:0000256" key="13">
    <source>
        <dbReference type="SAM" id="MobiDB-lite"/>
    </source>
</evidence>
<dbReference type="PANTHER" id="PTHR10890">
    <property type="entry name" value="CYSTEINYL-TRNA SYNTHETASE"/>
    <property type="match status" value="1"/>
</dbReference>
<comment type="similarity">
    <text evidence="2 12">Belongs to the class-I aminoacyl-tRNA synthetase family.</text>
</comment>
<evidence type="ECO:0000256" key="11">
    <source>
        <dbReference type="ARBA" id="ARBA00023146"/>
    </source>
</evidence>
<sequence>MSTATPEVSPAAVTTATNRLRIYNTLTKSKEPFEPLAPPAVGIYLCGPTVYAESHIGHMVGPVIFDTVKRYLRYCGFDVTWVVNITDVDDKLINKSKERGIPVSQIATEMTADYLANLRELGVNQIDYMPRATDHMPNIISFIERLIEKDHAYAVDGDVFFDVTKDPNYGQLSNRSVDAQQGEGGEAAAKKRSSGDFALWKAAKPGEISWDSPWGAGRPGWHIECSAMSHEILGDTFDIHGGGLDLMFPHHENELAQSGCCHDAPMVKYWMHNGLMRAGEKGKVGGKSDREGADAEADTAGKISRSKGDGGLSGLIRRHTGTRIRFFLLRTHYRSTIVYSEAGLEEAGASLDAFYRYFERFEQISGRSFYDDKNEPGQQLAPAKTRPEGEFDPGDDELLRDVHALRQKFLDAMDDDFNTGAAISVLFDWVRLCNRFVDQKQLAAGADAASPAVSSLVAATRCLKEMTNVLGLFVKEPPASGGDGASDELLDKTVQLLIDLRKEARERKDYATGDAIRDRLGEIGISLLDKKDGTSWEVTA</sequence>
<evidence type="ECO:0000256" key="10">
    <source>
        <dbReference type="ARBA" id="ARBA00022917"/>
    </source>
</evidence>
<dbReference type="InterPro" id="IPR015803">
    <property type="entry name" value="Cys-tRNA-ligase"/>
</dbReference>
<dbReference type="InterPro" id="IPR014729">
    <property type="entry name" value="Rossmann-like_a/b/a_fold"/>
</dbReference>
<keyword evidence="7 12" id="KW-0547">Nucleotide-binding</keyword>
<dbReference type="AlphaFoldDB" id="A0A5M6DCS3"/>
<dbReference type="GO" id="GO:0005524">
    <property type="term" value="F:ATP binding"/>
    <property type="evidence" value="ECO:0007669"/>
    <property type="project" value="UniProtKB-UniRule"/>
</dbReference>
<evidence type="ECO:0000259" key="14">
    <source>
        <dbReference type="SMART" id="SM00840"/>
    </source>
</evidence>
<protein>
    <recommendedName>
        <fullName evidence="12">Cysteine--tRNA ligase</fullName>
        <ecNumber evidence="12">6.1.1.16</ecNumber>
    </recommendedName>
    <alternativeName>
        <fullName evidence="12">Cysteinyl-tRNA synthetase</fullName>
        <shortName evidence="12">CysRS</shortName>
    </alternativeName>
</protein>
<comment type="subcellular location">
    <subcellularLocation>
        <location evidence="1 12">Cytoplasm</location>
    </subcellularLocation>
</comment>
<feature type="region of interest" description="Disordered" evidence="13">
    <location>
        <begin position="281"/>
        <end position="305"/>
    </location>
</feature>
<keyword evidence="11 12" id="KW-0030">Aminoacyl-tRNA synthetase</keyword>
<comment type="subunit">
    <text evidence="3 12">Monomer.</text>
</comment>
<keyword evidence="9 12" id="KW-0067">ATP-binding</keyword>
<dbReference type="HAMAP" id="MF_00041">
    <property type="entry name" value="Cys_tRNA_synth"/>
    <property type="match status" value="1"/>
</dbReference>
<dbReference type="SUPFAM" id="SSF47323">
    <property type="entry name" value="Anticodon-binding domain of a subclass of class I aminoacyl-tRNA synthetases"/>
    <property type="match status" value="1"/>
</dbReference>
<keyword evidence="5 12" id="KW-0436">Ligase</keyword>
<evidence type="ECO:0000256" key="1">
    <source>
        <dbReference type="ARBA" id="ARBA00004496"/>
    </source>
</evidence>
<feature type="binding site" evidence="12">
    <location>
        <position position="254"/>
    </location>
    <ligand>
        <name>Zn(2+)</name>
        <dbReference type="ChEBI" id="CHEBI:29105"/>
    </ligand>
</feature>
<reference evidence="15 16" key="1">
    <citation type="submission" date="2019-08" db="EMBL/GenBank/DDBJ databases">
        <authorList>
            <person name="Dhanesh K."/>
            <person name="Kumar G."/>
            <person name="Sasikala C."/>
            <person name="Venkata Ramana C."/>
        </authorList>
    </citation>
    <scope>NUCLEOTIDE SEQUENCE [LARGE SCALE GENOMIC DNA]</scope>
    <source>
        <strain evidence="15 16">JC645</strain>
    </source>
</reference>
<evidence type="ECO:0000256" key="4">
    <source>
        <dbReference type="ARBA" id="ARBA00022490"/>
    </source>
</evidence>
<dbReference type="GO" id="GO:0005829">
    <property type="term" value="C:cytosol"/>
    <property type="evidence" value="ECO:0007669"/>
    <property type="project" value="TreeGrafter"/>
</dbReference>
<dbReference type="NCBIfam" id="TIGR00435">
    <property type="entry name" value="cysS"/>
    <property type="match status" value="1"/>
</dbReference>
<evidence type="ECO:0000313" key="16">
    <source>
        <dbReference type="Proteomes" id="UP000324479"/>
    </source>
</evidence>
<dbReference type="PANTHER" id="PTHR10890:SF3">
    <property type="entry name" value="CYSTEINE--TRNA LIGASE, CYTOPLASMIC"/>
    <property type="match status" value="1"/>
</dbReference>
<evidence type="ECO:0000256" key="5">
    <source>
        <dbReference type="ARBA" id="ARBA00022598"/>
    </source>
</evidence>
<keyword evidence="4 12" id="KW-0963">Cytoplasm</keyword>
<comment type="catalytic activity">
    <reaction evidence="12">
        <text>tRNA(Cys) + L-cysteine + ATP = L-cysteinyl-tRNA(Cys) + AMP + diphosphate</text>
        <dbReference type="Rhea" id="RHEA:17773"/>
        <dbReference type="Rhea" id="RHEA-COMP:9661"/>
        <dbReference type="Rhea" id="RHEA-COMP:9679"/>
        <dbReference type="ChEBI" id="CHEBI:30616"/>
        <dbReference type="ChEBI" id="CHEBI:33019"/>
        <dbReference type="ChEBI" id="CHEBI:35235"/>
        <dbReference type="ChEBI" id="CHEBI:78442"/>
        <dbReference type="ChEBI" id="CHEBI:78517"/>
        <dbReference type="ChEBI" id="CHEBI:456215"/>
        <dbReference type="EC" id="6.1.1.16"/>
    </reaction>
</comment>
<dbReference type="InterPro" id="IPR015273">
    <property type="entry name" value="Cys-tRNA-synt_Ia_DALR"/>
</dbReference>
<dbReference type="SMART" id="SM00840">
    <property type="entry name" value="DALR_2"/>
    <property type="match status" value="1"/>
</dbReference>
<evidence type="ECO:0000256" key="7">
    <source>
        <dbReference type="ARBA" id="ARBA00022741"/>
    </source>
</evidence>
<evidence type="ECO:0000256" key="3">
    <source>
        <dbReference type="ARBA" id="ARBA00011245"/>
    </source>
</evidence>
<dbReference type="Proteomes" id="UP000324479">
    <property type="component" value="Unassembled WGS sequence"/>
</dbReference>
<feature type="binding site" evidence="12">
    <location>
        <position position="250"/>
    </location>
    <ligand>
        <name>Zn(2+)</name>
        <dbReference type="ChEBI" id="CHEBI:29105"/>
    </ligand>
</feature>
<feature type="short sequence motif" description="'HIGH' region" evidence="12">
    <location>
        <begin position="48"/>
        <end position="58"/>
    </location>
</feature>
<proteinExistence type="inferred from homology"/>
<evidence type="ECO:0000256" key="9">
    <source>
        <dbReference type="ARBA" id="ARBA00022840"/>
    </source>
</evidence>
<feature type="domain" description="Cysteinyl-tRNA synthetase class Ia DALR" evidence="14">
    <location>
        <begin position="408"/>
        <end position="490"/>
    </location>
</feature>
<keyword evidence="16" id="KW-1185">Reference proteome</keyword>
<dbReference type="GO" id="GO:0008270">
    <property type="term" value="F:zinc ion binding"/>
    <property type="evidence" value="ECO:0007669"/>
    <property type="project" value="UniProtKB-UniRule"/>
</dbReference>
<name>A0A5M6DCS3_9BACT</name>
<dbReference type="EC" id="6.1.1.16" evidence="12"/>
<evidence type="ECO:0000256" key="6">
    <source>
        <dbReference type="ARBA" id="ARBA00022723"/>
    </source>
</evidence>
<dbReference type="GO" id="GO:0006423">
    <property type="term" value="P:cysteinyl-tRNA aminoacylation"/>
    <property type="evidence" value="ECO:0007669"/>
    <property type="project" value="UniProtKB-UniRule"/>
</dbReference>
<feature type="region of interest" description="Disordered" evidence="13">
    <location>
        <begin position="372"/>
        <end position="393"/>
    </location>
</feature>
<evidence type="ECO:0000256" key="2">
    <source>
        <dbReference type="ARBA" id="ARBA00005594"/>
    </source>
</evidence>
<evidence type="ECO:0000313" key="15">
    <source>
        <dbReference type="EMBL" id="KAA5545351.1"/>
    </source>
</evidence>
<dbReference type="InterPro" id="IPR009080">
    <property type="entry name" value="tRNAsynth_Ia_anticodon-bd"/>
</dbReference>
<dbReference type="PRINTS" id="PR00983">
    <property type="entry name" value="TRNASYNTHCYS"/>
</dbReference>
<dbReference type="Gene3D" id="3.40.50.620">
    <property type="entry name" value="HUPs"/>
    <property type="match status" value="1"/>
</dbReference>
<feature type="binding site" evidence="12">
    <location>
        <position position="225"/>
    </location>
    <ligand>
        <name>Zn(2+)</name>
        <dbReference type="ChEBI" id="CHEBI:29105"/>
    </ligand>
</feature>
<organism evidence="15 16">
    <name type="scientific">Roseiconus nitratireducens</name>
    <dbReference type="NCBI Taxonomy" id="2605748"/>
    <lineage>
        <taxon>Bacteria</taxon>
        <taxon>Pseudomonadati</taxon>
        <taxon>Planctomycetota</taxon>
        <taxon>Planctomycetia</taxon>
        <taxon>Pirellulales</taxon>
        <taxon>Pirellulaceae</taxon>
        <taxon>Roseiconus</taxon>
    </lineage>
</organism>
<evidence type="ECO:0000256" key="8">
    <source>
        <dbReference type="ARBA" id="ARBA00022833"/>
    </source>
</evidence>
<dbReference type="Pfam" id="PF01406">
    <property type="entry name" value="tRNA-synt_1e"/>
    <property type="match status" value="1"/>
</dbReference>
<dbReference type="InterPro" id="IPR024909">
    <property type="entry name" value="Cys-tRNA/MSH_ligase"/>
</dbReference>
<dbReference type="CDD" id="cd00672">
    <property type="entry name" value="CysRS_core"/>
    <property type="match status" value="1"/>
</dbReference>
<keyword evidence="8 12" id="KW-0862">Zinc</keyword>